<dbReference type="NCBIfam" id="NF033633">
    <property type="entry name" value="SLATT_2"/>
    <property type="match status" value="1"/>
</dbReference>
<gene>
    <name evidence="3" type="ORF">ABFV38_16245</name>
</gene>
<keyword evidence="1" id="KW-1133">Transmembrane helix</keyword>
<sequence>MATIPDISTAKLLAWNEYKDKTPDQALPLIYANIEKKSKGMCSWYWLSIRAKRNTSLAIRGVAFILLVFGTTFPILSALFGSAATKLVLTQVGAALLIIATLFVLADRVFGWSSGWMRYIATVTTMENLTRAFELEWANYIVSKITALDAVDVKALFELAKTLEAELTKLQAEETTKWITEFNTSIALLESMIKSQREETDKRLDAIRTNLTTQAAQAQASQKAALPGAIEVSFVFKAELKKVKIAIDLNEPVEFFGHSWSELNVSPGKHKLSVEVMSNPPEMITKVIDVQAETTARTTISFET</sequence>
<accession>A0AAU7FSL7</accession>
<dbReference type="Pfam" id="PF18183">
    <property type="entry name" value="SLATT_2"/>
    <property type="match status" value="1"/>
</dbReference>
<feature type="domain" description="SMODS and SLOG-associating 2TM effector" evidence="2">
    <location>
        <begin position="22"/>
        <end position="190"/>
    </location>
</feature>
<organism evidence="3">
    <name type="scientific">Enterobacter cloacae complex sp. Mu1197</name>
    <dbReference type="NCBI Taxonomy" id="3152302"/>
    <lineage>
        <taxon>Bacteria</taxon>
        <taxon>Pseudomonadati</taxon>
        <taxon>Pseudomonadota</taxon>
        <taxon>Gammaproteobacteria</taxon>
        <taxon>Enterobacterales</taxon>
        <taxon>Enterobacteriaceae</taxon>
        <taxon>Enterobacter</taxon>
        <taxon>Enterobacter cloacae complex</taxon>
    </lineage>
</organism>
<protein>
    <submittedName>
        <fullName evidence="3">SLATT domain-containing protein</fullName>
    </submittedName>
</protein>
<keyword evidence="1" id="KW-0472">Membrane</keyword>
<evidence type="ECO:0000256" key="1">
    <source>
        <dbReference type="SAM" id="Phobius"/>
    </source>
</evidence>
<dbReference type="EMBL" id="CP157375">
    <property type="protein sequence ID" value="XBM29460.1"/>
    <property type="molecule type" value="Genomic_DNA"/>
</dbReference>
<evidence type="ECO:0000259" key="2">
    <source>
        <dbReference type="Pfam" id="PF18183"/>
    </source>
</evidence>
<evidence type="ECO:0000313" key="3">
    <source>
        <dbReference type="EMBL" id="XBM29460.1"/>
    </source>
</evidence>
<dbReference type="InterPro" id="IPR040688">
    <property type="entry name" value="SLATT_2"/>
</dbReference>
<name>A0AAU7FSL7_9ENTR</name>
<dbReference type="AlphaFoldDB" id="A0AAU7FSL7"/>
<feature type="transmembrane region" description="Helical" evidence="1">
    <location>
        <begin position="57"/>
        <end position="80"/>
    </location>
</feature>
<reference evidence="3" key="1">
    <citation type="submission" date="2024-05" db="EMBL/GenBank/DDBJ databases">
        <title>Copy number flexibility facilitates heteroresistance to increasing antibiotic pressure and threatens the beta-lactam pipeline.</title>
        <authorList>
            <person name="Choby J.E."/>
            <person name="Weiss D.S."/>
        </authorList>
    </citation>
    <scope>NUCLEOTIDE SEQUENCE</scope>
    <source>
        <strain evidence="3">Mu1197</strain>
    </source>
</reference>
<proteinExistence type="predicted"/>
<dbReference type="RefSeq" id="WP_348957582.1">
    <property type="nucleotide sequence ID" value="NZ_CP157375.1"/>
</dbReference>
<feature type="transmembrane region" description="Helical" evidence="1">
    <location>
        <begin position="92"/>
        <end position="110"/>
    </location>
</feature>
<keyword evidence="1" id="KW-0812">Transmembrane</keyword>